<dbReference type="AlphaFoldDB" id="A0A7H8UKQ8"/>
<gene>
    <name evidence="1" type="ORF">HWQ14_21710</name>
</gene>
<dbReference type="RefSeq" id="WP_176610969.1">
    <property type="nucleotide sequence ID" value="NZ_CP056117.1"/>
</dbReference>
<dbReference type="InterPro" id="IPR037883">
    <property type="entry name" value="Knr4/Smi1-like_sf"/>
</dbReference>
<dbReference type="Proteomes" id="UP000509421">
    <property type="component" value="Chromosome"/>
</dbReference>
<evidence type="ECO:0000313" key="1">
    <source>
        <dbReference type="EMBL" id="QLA00105.1"/>
    </source>
</evidence>
<proteinExistence type="predicted"/>
<accession>A0A7H8UKQ8</accession>
<organism evidence="1 2">
    <name type="scientific">Enterobacter cloacae</name>
    <dbReference type="NCBI Taxonomy" id="550"/>
    <lineage>
        <taxon>Bacteria</taxon>
        <taxon>Pseudomonadati</taxon>
        <taxon>Pseudomonadota</taxon>
        <taxon>Gammaproteobacteria</taxon>
        <taxon>Enterobacterales</taxon>
        <taxon>Enterobacteriaceae</taxon>
        <taxon>Enterobacter</taxon>
        <taxon>Enterobacter cloacae complex</taxon>
    </lineage>
</organism>
<reference evidence="1 2" key="1">
    <citation type="submission" date="2020-06" db="EMBL/GenBank/DDBJ databases">
        <title>Long-read sequencing of DSM26481-BlokeschLab.</title>
        <authorList>
            <person name="Blokesch M."/>
        </authorList>
    </citation>
    <scope>NUCLEOTIDE SEQUENCE [LARGE SCALE GENOMIC DNA]</scope>
    <source>
        <strain evidence="1 2">DSM 26481</strain>
    </source>
</reference>
<name>A0A7H8UKQ8_ENTCL</name>
<dbReference type="EMBL" id="CP056117">
    <property type="protein sequence ID" value="QLA00105.1"/>
    <property type="molecule type" value="Genomic_DNA"/>
</dbReference>
<evidence type="ECO:0000313" key="2">
    <source>
        <dbReference type="Proteomes" id="UP000509421"/>
    </source>
</evidence>
<dbReference type="SUPFAM" id="SSF160631">
    <property type="entry name" value="SMI1/KNR4-like"/>
    <property type="match status" value="1"/>
</dbReference>
<protein>
    <recommendedName>
        <fullName evidence="3">SMI1/KNR4 family protein</fullName>
    </recommendedName>
</protein>
<dbReference type="Gene3D" id="3.40.1580.10">
    <property type="entry name" value="SMI1/KNR4-like"/>
    <property type="match status" value="1"/>
</dbReference>
<evidence type="ECO:0008006" key="3">
    <source>
        <dbReference type="Google" id="ProtNLM"/>
    </source>
</evidence>
<sequence>MDAYETMVNEIEKALKKLIAICNKYSLPGSFNAVNDLDKTFPSNLPRSTELGFLYKNYNPEKLKIETGFTPIKLHSVSELLKAQSGYEYLPDNYLVIGNDLGGGKPIIAVIVEGSSYVYASYDVIEPFKIADSLSEFIFSLAELIDLVYGHYDIFDIADDNDEVKGNFIDELRERIVPLIGNENFNAFYNYFYG</sequence>